<protein>
    <submittedName>
        <fullName evidence="2">Uncharacterized protein</fullName>
    </submittedName>
</protein>
<evidence type="ECO:0000256" key="1">
    <source>
        <dbReference type="SAM" id="MobiDB-lite"/>
    </source>
</evidence>
<feature type="compositionally biased region" description="Low complexity" evidence="1">
    <location>
        <begin position="16"/>
        <end position="85"/>
    </location>
</feature>
<dbReference type="EMBL" id="KE346357">
    <property type="protein sequence ID" value="EXC35186.1"/>
    <property type="molecule type" value="Genomic_DNA"/>
</dbReference>
<sequence>MIPPELQPRSFRPYISSSVSAPSFSSTPSFNNFSSDPNPNPSDARPSSRRSLNNNISRFRPSLSLLTTPASPSLSSHAPPSFSTSVAPRRRHSHRGPTVF</sequence>
<dbReference type="Proteomes" id="UP000030645">
    <property type="component" value="Unassembled WGS sequence"/>
</dbReference>
<gene>
    <name evidence="2" type="ORF">L484_022740</name>
</gene>
<evidence type="ECO:0000313" key="3">
    <source>
        <dbReference type="Proteomes" id="UP000030645"/>
    </source>
</evidence>
<feature type="region of interest" description="Disordered" evidence="1">
    <location>
        <begin position="1"/>
        <end position="100"/>
    </location>
</feature>
<dbReference type="AlphaFoldDB" id="W9T0G0"/>
<accession>W9T0G0</accession>
<organism evidence="2 3">
    <name type="scientific">Morus notabilis</name>
    <dbReference type="NCBI Taxonomy" id="981085"/>
    <lineage>
        <taxon>Eukaryota</taxon>
        <taxon>Viridiplantae</taxon>
        <taxon>Streptophyta</taxon>
        <taxon>Embryophyta</taxon>
        <taxon>Tracheophyta</taxon>
        <taxon>Spermatophyta</taxon>
        <taxon>Magnoliopsida</taxon>
        <taxon>eudicotyledons</taxon>
        <taxon>Gunneridae</taxon>
        <taxon>Pentapetalae</taxon>
        <taxon>rosids</taxon>
        <taxon>fabids</taxon>
        <taxon>Rosales</taxon>
        <taxon>Moraceae</taxon>
        <taxon>Moreae</taxon>
        <taxon>Morus</taxon>
    </lineage>
</organism>
<reference evidence="3" key="1">
    <citation type="submission" date="2013-01" db="EMBL/GenBank/DDBJ databases">
        <title>Draft Genome Sequence of a Mulberry Tree, Morus notabilis C.K. Schneid.</title>
        <authorList>
            <person name="He N."/>
            <person name="Zhao S."/>
        </authorList>
    </citation>
    <scope>NUCLEOTIDE SEQUENCE</scope>
</reference>
<proteinExistence type="predicted"/>
<keyword evidence="3" id="KW-1185">Reference proteome</keyword>
<feature type="compositionally biased region" description="Basic residues" evidence="1">
    <location>
        <begin position="88"/>
        <end position="100"/>
    </location>
</feature>
<name>W9T0G0_9ROSA</name>
<evidence type="ECO:0000313" key="2">
    <source>
        <dbReference type="EMBL" id="EXC35186.1"/>
    </source>
</evidence>